<sequence>MSFVVTVLTNTWSSGMQMNEPRARDDTPATSEAPPLVTVVNNDLYVADYAYVEARKYDKQNKARATIGRLPKRTTSMNDWGLSFRACGDRLIVF</sequence>
<dbReference type="PANTHER" id="PTHR46122">
    <property type="entry name" value="GALACTOSE OXIDASE/KELCH REPEAT PROTEIN-RELATED"/>
    <property type="match status" value="1"/>
</dbReference>
<evidence type="ECO:0000256" key="1">
    <source>
        <dbReference type="ARBA" id="ARBA00022441"/>
    </source>
</evidence>
<evidence type="ECO:0000313" key="3">
    <source>
        <dbReference type="EMBL" id="WMV22720.1"/>
    </source>
</evidence>
<dbReference type="PANTHER" id="PTHR46122:SF2">
    <property type="entry name" value="F-BOX_KELCH-REPEAT PROTEIN SKIP11"/>
    <property type="match status" value="1"/>
</dbReference>
<gene>
    <name evidence="3" type="ORF">MTR67_016105</name>
</gene>
<organism evidence="3 4">
    <name type="scientific">Solanum verrucosum</name>
    <dbReference type="NCBI Taxonomy" id="315347"/>
    <lineage>
        <taxon>Eukaryota</taxon>
        <taxon>Viridiplantae</taxon>
        <taxon>Streptophyta</taxon>
        <taxon>Embryophyta</taxon>
        <taxon>Tracheophyta</taxon>
        <taxon>Spermatophyta</taxon>
        <taxon>Magnoliopsida</taxon>
        <taxon>eudicotyledons</taxon>
        <taxon>Gunneridae</taxon>
        <taxon>Pentapetalae</taxon>
        <taxon>asterids</taxon>
        <taxon>lamiids</taxon>
        <taxon>Solanales</taxon>
        <taxon>Solanaceae</taxon>
        <taxon>Solanoideae</taxon>
        <taxon>Solaneae</taxon>
        <taxon>Solanum</taxon>
    </lineage>
</organism>
<accession>A0AAF0TR20</accession>
<reference evidence="3" key="1">
    <citation type="submission" date="2023-08" db="EMBL/GenBank/DDBJ databases">
        <title>A de novo genome assembly of Solanum verrucosum Schlechtendal, a Mexican diploid species geographically isolated from the other diploid A-genome species in potato relatives.</title>
        <authorList>
            <person name="Hosaka K."/>
        </authorList>
    </citation>
    <scope>NUCLEOTIDE SEQUENCE</scope>
    <source>
        <tissue evidence="3">Young leaves</tissue>
    </source>
</reference>
<keyword evidence="2" id="KW-0677">Repeat</keyword>
<dbReference type="InterPro" id="IPR052439">
    <property type="entry name" value="F-box/Kelch-repeat"/>
</dbReference>
<dbReference type="GO" id="GO:0005634">
    <property type="term" value="C:nucleus"/>
    <property type="evidence" value="ECO:0007669"/>
    <property type="project" value="TreeGrafter"/>
</dbReference>
<dbReference type="AlphaFoldDB" id="A0AAF0TR20"/>
<dbReference type="EMBL" id="CP133615">
    <property type="protein sequence ID" value="WMV22720.1"/>
    <property type="molecule type" value="Genomic_DNA"/>
</dbReference>
<protein>
    <submittedName>
        <fullName evidence="3">Uncharacterized protein</fullName>
    </submittedName>
</protein>
<evidence type="ECO:0000256" key="2">
    <source>
        <dbReference type="ARBA" id="ARBA00022737"/>
    </source>
</evidence>
<keyword evidence="1" id="KW-0880">Kelch repeat</keyword>
<proteinExistence type="predicted"/>
<name>A0AAF0TR20_SOLVR</name>
<dbReference type="Proteomes" id="UP001234989">
    <property type="component" value="Chromosome 4"/>
</dbReference>
<keyword evidence="4" id="KW-1185">Reference proteome</keyword>
<evidence type="ECO:0000313" key="4">
    <source>
        <dbReference type="Proteomes" id="UP001234989"/>
    </source>
</evidence>